<dbReference type="InterPro" id="IPR036097">
    <property type="entry name" value="HisK_dim/P_sf"/>
</dbReference>
<name>A0A845L481_9FIRM</name>
<evidence type="ECO:0000259" key="9">
    <source>
        <dbReference type="PROSITE" id="PS50109"/>
    </source>
</evidence>
<evidence type="ECO:0000256" key="4">
    <source>
        <dbReference type="ARBA" id="ARBA00022553"/>
    </source>
</evidence>
<dbReference type="InterPro" id="IPR050736">
    <property type="entry name" value="Sensor_HK_Regulatory"/>
</dbReference>
<dbReference type="Gene3D" id="3.30.565.10">
    <property type="entry name" value="Histidine kinase-like ATPase, C-terminal domain"/>
    <property type="match status" value="1"/>
</dbReference>
<dbReference type="CDD" id="cd00082">
    <property type="entry name" value="HisKA"/>
    <property type="match status" value="1"/>
</dbReference>
<proteinExistence type="predicted"/>
<dbReference type="InterPro" id="IPR004358">
    <property type="entry name" value="Sig_transdc_His_kin-like_C"/>
</dbReference>
<sequence>MLKDGDGNTLFGRESLVLETAKANSHRFHDPEARQTFEDLAVEYEKLLKVSAKIFKISDIQGRLLKERESEINEANATLHRLEHSRRQLVSDISHELGTPMTAIQGYLRAMLDGIVAPDQANLTMIYEKVLLVNQLVEDLFDLSKLEFGQPSFDFKPVRPLLLANDLIRKYGADIRQRGFRFESTLALPSPETDEFVLSVDTMRIEQVMNNLISNALKYTPPGGTIRLCFRCEHLDGKALPGENAPPSVAPPAAVFTVSVVDNGPGIDEAALPHVFDRFYRAERSRRAEGAGLGLAIARQIVIGHGGEIGVESQPGKGSTFYFTLPAKATPPV</sequence>
<dbReference type="PROSITE" id="PS50109">
    <property type="entry name" value="HIS_KIN"/>
    <property type="match status" value="1"/>
</dbReference>
<feature type="domain" description="Histidine kinase" evidence="9">
    <location>
        <begin position="92"/>
        <end position="329"/>
    </location>
</feature>
<evidence type="ECO:0000256" key="7">
    <source>
        <dbReference type="ARBA" id="ARBA00023012"/>
    </source>
</evidence>
<keyword evidence="11" id="KW-1185">Reference proteome</keyword>
<evidence type="ECO:0000313" key="10">
    <source>
        <dbReference type="EMBL" id="MZP29845.1"/>
    </source>
</evidence>
<evidence type="ECO:0000256" key="5">
    <source>
        <dbReference type="ARBA" id="ARBA00022679"/>
    </source>
</evidence>
<keyword evidence="7" id="KW-0902">Two-component regulatory system</keyword>
<evidence type="ECO:0000256" key="8">
    <source>
        <dbReference type="SAM" id="Coils"/>
    </source>
</evidence>
<dbReference type="Pfam" id="PF02518">
    <property type="entry name" value="HATPase_c"/>
    <property type="match status" value="1"/>
</dbReference>
<evidence type="ECO:0000256" key="3">
    <source>
        <dbReference type="ARBA" id="ARBA00012438"/>
    </source>
</evidence>
<dbReference type="PRINTS" id="PR00344">
    <property type="entry name" value="BCTRLSENSOR"/>
</dbReference>
<dbReference type="InterPro" id="IPR003661">
    <property type="entry name" value="HisK_dim/P_dom"/>
</dbReference>
<gene>
    <name evidence="10" type="ORF">GTO91_09010</name>
</gene>
<keyword evidence="5" id="KW-0808">Transferase</keyword>
<comment type="catalytic activity">
    <reaction evidence="1">
        <text>ATP + protein L-histidine = ADP + protein N-phospho-L-histidine.</text>
        <dbReference type="EC" id="2.7.13.3"/>
    </reaction>
</comment>
<dbReference type="Gene3D" id="1.10.287.130">
    <property type="match status" value="1"/>
</dbReference>
<dbReference type="Proteomes" id="UP000463470">
    <property type="component" value="Unassembled WGS sequence"/>
</dbReference>
<dbReference type="CDD" id="cd00075">
    <property type="entry name" value="HATPase"/>
    <property type="match status" value="1"/>
</dbReference>
<dbReference type="AlphaFoldDB" id="A0A845L481"/>
<evidence type="ECO:0000313" key="11">
    <source>
        <dbReference type="Proteomes" id="UP000463470"/>
    </source>
</evidence>
<dbReference type="SMART" id="SM00388">
    <property type="entry name" value="HisKA"/>
    <property type="match status" value="1"/>
</dbReference>
<keyword evidence="8" id="KW-0175">Coiled coil</keyword>
<dbReference type="EMBL" id="WXEY01000007">
    <property type="protein sequence ID" value="MZP29845.1"/>
    <property type="molecule type" value="Genomic_DNA"/>
</dbReference>
<reference evidence="10 11" key="1">
    <citation type="submission" date="2020-01" db="EMBL/GenBank/DDBJ databases">
        <title>Whole-genome sequence of Heliobacterium undosum DSM 13378.</title>
        <authorList>
            <person name="Kyndt J.A."/>
            <person name="Meyer T.E."/>
        </authorList>
    </citation>
    <scope>NUCLEOTIDE SEQUENCE [LARGE SCALE GENOMIC DNA]</scope>
    <source>
        <strain evidence="10 11">DSM 13378</strain>
    </source>
</reference>
<dbReference type="FunFam" id="3.30.565.10:FF:000006">
    <property type="entry name" value="Sensor histidine kinase WalK"/>
    <property type="match status" value="1"/>
</dbReference>
<dbReference type="PANTHER" id="PTHR43711:SF1">
    <property type="entry name" value="HISTIDINE KINASE 1"/>
    <property type="match status" value="1"/>
</dbReference>
<protein>
    <recommendedName>
        <fullName evidence="3">histidine kinase</fullName>
        <ecNumber evidence="3">2.7.13.3</ecNumber>
    </recommendedName>
</protein>
<evidence type="ECO:0000256" key="2">
    <source>
        <dbReference type="ARBA" id="ARBA00004370"/>
    </source>
</evidence>
<keyword evidence="4" id="KW-0597">Phosphoprotein</keyword>
<feature type="coiled-coil region" evidence="8">
    <location>
        <begin position="65"/>
        <end position="92"/>
    </location>
</feature>
<dbReference type="EC" id="2.7.13.3" evidence="3"/>
<dbReference type="InterPro" id="IPR036890">
    <property type="entry name" value="HATPase_C_sf"/>
</dbReference>
<evidence type="ECO:0000256" key="6">
    <source>
        <dbReference type="ARBA" id="ARBA00022777"/>
    </source>
</evidence>
<dbReference type="RefSeq" id="WP_161258036.1">
    <property type="nucleotide sequence ID" value="NZ_WXEY01000007.1"/>
</dbReference>
<dbReference type="InterPro" id="IPR005467">
    <property type="entry name" value="His_kinase_dom"/>
</dbReference>
<dbReference type="GO" id="GO:0016020">
    <property type="term" value="C:membrane"/>
    <property type="evidence" value="ECO:0007669"/>
    <property type="project" value="UniProtKB-SubCell"/>
</dbReference>
<comment type="caution">
    <text evidence="10">The sequence shown here is derived from an EMBL/GenBank/DDBJ whole genome shotgun (WGS) entry which is preliminary data.</text>
</comment>
<dbReference type="PANTHER" id="PTHR43711">
    <property type="entry name" value="TWO-COMPONENT HISTIDINE KINASE"/>
    <property type="match status" value="1"/>
</dbReference>
<comment type="subcellular location">
    <subcellularLocation>
        <location evidence="2">Membrane</location>
    </subcellularLocation>
</comment>
<keyword evidence="6" id="KW-0418">Kinase</keyword>
<evidence type="ECO:0000256" key="1">
    <source>
        <dbReference type="ARBA" id="ARBA00000085"/>
    </source>
</evidence>
<accession>A0A845L481</accession>
<organism evidence="10 11">
    <name type="scientific">Heliomicrobium undosum</name>
    <dbReference type="NCBI Taxonomy" id="121734"/>
    <lineage>
        <taxon>Bacteria</taxon>
        <taxon>Bacillati</taxon>
        <taxon>Bacillota</taxon>
        <taxon>Clostridia</taxon>
        <taxon>Eubacteriales</taxon>
        <taxon>Heliobacteriaceae</taxon>
        <taxon>Heliomicrobium</taxon>
    </lineage>
</organism>
<dbReference type="InterPro" id="IPR003594">
    <property type="entry name" value="HATPase_dom"/>
</dbReference>
<dbReference type="SMART" id="SM00387">
    <property type="entry name" value="HATPase_c"/>
    <property type="match status" value="1"/>
</dbReference>
<dbReference type="OrthoDB" id="9792991at2"/>
<dbReference type="SUPFAM" id="SSF55874">
    <property type="entry name" value="ATPase domain of HSP90 chaperone/DNA topoisomerase II/histidine kinase"/>
    <property type="match status" value="1"/>
</dbReference>
<dbReference type="SUPFAM" id="SSF47384">
    <property type="entry name" value="Homodimeric domain of signal transducing histidine kinase"/>
    <property type="match status" value="1"/>
</dbReference>
<dbReference type="Pfam" id="PF00512">
    <property type="entry name" value="HisKA"/>
    <property type="match status" value="1"/>
</dbReference>
<dbReference type="GO" id="GO:0000155">
    <property type="term" value="F:phosphorelay sensor kinase activity"/>
    <property type="evidence" value="ECO:0007669"/>
    <property type="project" value="InterPro"/>
</dbReference>